<protein>
    <submittedName>
        <fullName evidence="2">Acetyltransferase, GNAT family protein</fullName>
    </submittedName>
</protein>
<sequence>MSKPQIDLNDVEVVRIDERYSRQARSLLYHSYRDEPTFKYLLDSHRPGYKQRIRATIRELIRLHFDRGEFVFGVMHKKEERLLGVAFFSDLELKMDISRQLLWRMKMVLTTGFEGTRRFVQYFNEVQESLPAKNHRMVSLIGIHPDFQKQGLGKRLLETIHDLTDKDQNSIGLFLDTGNNRYLEFYKSLGYEVYTELPLGPIQEFVLFRPNPGYVDRAA</sequence>
<organism evidence="2 3">
    <name type="scientific">Reinekea blandensis MED297</name>
    <dbReference type="NCBI Taxonomy" id="314283"/>
    <lineage>
        <taxon>Bacteria</taxon>
        <taxon>Pseudomonadati</taxon>
        <taxon>Pseudomonadota</taxon>
        <taxon>Gammaproteobacteria</taxon>
        <taxon>Oceanospirillales</taxon>
        <taxon>Saccharospirillaceae</taxon>
        <taxon>Reinekea</taxon>
    </lineage>
</organism>
<dbReference type="EMBL" id="AAOE01000008">
    <property type="protein sequence ID" value="EAR09725.1"/>
    <property type="molecule type" value="Genomic_DNA"/>
</dbReference>
<accession>A4BDW6</accession>
<dbReference type="GO" id="GO:0016747">
    <property type="term" value="F:acyltransferase activity, transferring groups other than amino-acyl groups"/>
    <property type="evidence" value="ECO:0007669"/>
    <property type="project" value="InterPro"/>
</dbReference>
<name>A4BDW6_9GAMM</name>
<dbReference type="AlphaFoldDB" id="A4BDW6"/>
<feature type="domain" description="N-acetyltransferase" evidence="1">
    <location>
        <begin position="27"/>
        <end position="212"/>
    </location>
</feature>
<dbReference type="Proteomes" id="UP000005953">
    <property type="component" value="Unassembled WGS sequence"/>
</dbReference>
<keyword evidence="2" id="KW-0808">Transferase</keyword>
<proteinExistence type="predicted"/>
<dbReference type="Pfam" id="PF13508">
    <property type="entry name" value="Acetyltransf_7"/>
    <property type="match status" value="1"/>
</dbReference>
<comment type="caution">
    <text evidence="2">The sequence shown here is derived from an EMBL/GenBank/DDBJ whole genome shotgun (WGS) entry which is preliminary data.</text>
</comment>
<keyword evidence="3" id="KW-1185">Reference proteome</keyword>
<dbReference type="PANTHER" id="PTHR42791:SF1">
    <property type="entry name" value="N-ACETYLTRANSFERASE DOMAIN-CONTAINING PROTEIN"/>
    <property type="match status" value="1"/>
</dbReference>
<gene>
    <name evidence="2" type="ORF">MED297_16239</name>
</gene>
<dbReference type="SUPFAM" id="SSF55729">
    <property type="entry name" value="Acyl-CoA N-acyltransferases (Nat)"/>
    <property type="match status" value="1"/>
</dbReference>
<dbReference type="CDD" id="cd04301">
    <property type="entry name" value="NAT_SF"/>
    <property type="match status" value="1"/>
</dbReference>
<dbReference type="RefSeq" id="WP_008043491.1">
    <property type="nucleotide sequence ID" value="NZ_CH724150.1"/>
</dbReference>
<dbReference type="Gene3D" id="3.40.630.30">
    <property type="match status" value="1"/>
</dbReference>
<evidence type="ECO:0000259" key="1">
    <source>
        <dbReference type="PROSITE" id="PS51186"/>
    </source>
</evidence>
<evidence type="ECO:0000313" key="2">
    <source>
        <dbReference type="EMBL" id="EAR09725.1"/>
    </source>
</evidence>
<dbReference type="PROSITE" id="PS51186">
    <property type="entry name" value="GNAT"/>
    <property type="match status" value="1"/>
</dbReference>
<dbReference type="PANTHER" id="PTHR42791">
    <property type="entry name" value="GNAT FAMILY ACETYLTRANSFERASE"/>
    <property type="match status" value="1"/>
</dbReference>
<dbReference type="OrthoDB" id="6195612at2"/>
<reference evidence="2 3" key="1">
    <citation type="submission" date="2006-02" db="EMBL/GenBank/DDBJ databases">
        <authorList>
            <person name="Pinhassi J."/>
            <person name="Pedros-Alio C."/>
            <person name="Ferriera S."/>
            <person name="Johnson J."/>
            <person name="Kravitz S."/>
            <person name="Halpern A."/>
            <person name="Remington K."/>
            <person name="Beeson K."/>
            <person name="Tran B."/>
            <person name="Rogers Y.-H."/>
            <person name="Friedman R."/>
            <person name="Venter J.C."/>
        </authorList>
    </citation>
    <scope>NUCLEOTIDE SEQUENCE [LARGE SCALE GENOMIC DNA]</scope>
    <source>
        <strain evidence="2 3">MED297</strain>
    </source>
</reference>
<dbReference type="HOGENOM" id="CLU_091684_0_0_6"/>
<dbReference type="InterPro" id="IPR000182">
    <property type="entry name" value="GNAT_dom"/>
</dbReference>
<evidence type="ECO:0000313" key="3">
    <source>
        <dbReference type="Proteomes" id="UP000005953"/>
    </source>
</evidence>
<dbReference type="InterPro" id="IPR052523">
    <property type="entry name" value="Trichothecene_AcTrans"/>
</dbReference>
<dbReference type="STRING" id="314283.MED297_16239"/>
<dbReference type="InterPro" id="IPR016181">
    <property type="entry name" value="Acyl_CoA_acyltransferase"/>
</dbReference>